<evidence type="ECO:0000313" key="2">
    <source>
        <dbReference type="Proteomes" id="UP000712281"/>
    </source>
</evidence>
<comment type="caution">
    <text evidence="1">The sequence shown here is derived from an EMBL/GenBank/DDBJ whole genome shotgun (WGS) entry which is preliminary data.</text>
</comment>
<dbReference type="Proteomes" id="UP000712281">
    <property type="component" value="Unassembled WGS sequence"/>
</dbReference>
<sequence>MLIPVPLLANALKQINTNLGLAQQNRFDGLASYRLEKSLLAQFIDMKISET</sequence>
<reference evidence="1" key="1">
    <citation type="submission" date="2019-12" db="EMBL/GenBank/DDBJ databases">
        <title>Genome sequencing and annotation of Brassica cretica.</title>
        <authorList>
            <person name="Studholme D.J."/>
            <person name="Sarris P.F."/>
        </authorList>
    </citation>
    <scope>NUCLEOTIDE SEQUENCE</scope>
    <source>
        <strain evidence="1">PFS-001/15</strain>
        <tissue evidence="1">Leaf</tissue>
    </source>
</reference>
<dbReference type="AlphaFoldDB" id="A0A8S9MG43"/>
<accession>A0A8S9MG43</accession>
<dbReference type="EMBL" id="QGKW02000007">
    <property type="protein sequence ID" value="KAF2618845.1"/>
    <property type="molecule type" value="Genomic_DNA"/>
</dbReference>
<evidence type="ECO:0000313" key="1">
    <source>
        <dbReference type="EMBL" id="KAF2618845.1"/>
    </source>
</evidence>
<gene>
    <name evidence="1" type="ORF">F2Q68_00039659</name>
</gene>
<name>A0A8S9MG43_BRACR</name>
<proteinExistence type="predicted"/>
<protein>
    <submittedName>
        <fullName evidence="1">Uncharacterized protein</fullName>
    </submittedName>
</protein>
<organism evidence="1 2">
    <name type="scientific">Brassica cretica</name>
    <name type="common">Mustard</name>
    <dbReference type="NCBI Taxonomy" id="69181"/>
    <lineage>
        <taxon>Eukaryota</taxon>
        <taxon>Viridiplantae</taxon>
        <taxon>Streptophyta</taxon>
        <taxon>Embryophyta</taxon>
        <taxon>Tracheophyta</taxon>
        <taxon>Spermatophyta</taxon>
        <taxon>Magnoliopsida</taxon>
        <taxon>eudicotyledons</taxon>
        <taxon>Gunneridae</taxon>
        <taxon>Pentapetalae</taxon>
        <taxon>rosids</taxon>
        <taxon>malvids</taxon>
        <taxon>Brassicales</taxon>
        <taxon>Brassicaceae</taxon>
        <taxon>Brassiceae</taxon>
        <taxon>Brassica</taxon>
    </lineage>
</organism>